<dbReference type="Proteomes" id="UP000009097">
    <property type="component" value="Unassembled WGS sequence"/>
</dbReference>
<reference evidence="1" key="2">
    <citation type="journal article" date="2010" name="Nature">
        <title>Comparative genomics reveals mobile pathogenicity chromosomes in Fusarium.</title>
        <authorList>
            <person name="Ma L.J."/>
            <person name="van der Does H.C."/>
            <person name="Borkovich K.A."/>
            <person name="Coleman J.J."/>
            <person name="Daboussi M.J."/>
            <person name="Di Pietro A."/>
            <person name="Dufresne M."/>
            <person name="Freitag M."/>
            <person name="Grabherr M."/>
            <person name="Henrissat B."/>
            <person name="Houterman P.M."/>
            <person name="Kang S."/>
            <person name="Shim W.B."/>
            <person name="Woloshuk C."/>
            <person name="Xie X."/>
            <person name="Xu J.R."/>
            <person name="Antoniw J."/>
            <person name="Baker S.E."/>
            <person name="Bluhm B.H."/>
            <person name="Breakspear A."/>
            <person name="Brown D.W."/>
            <person name="Butchko R.A."/>
            <person name="Chapman S."/>
            <person name="Coulson R."/>
            <person name="Coutinho P.M."/>
            <person name="Danchin E.G."/>
            <person name="Diener A."/>
            <person name="Gale L.R."/>
            <person name="Gardiner D.M."/>
            <person name="Goff S."/>
            <person name="Hammond-Kosack K.E."/>
            <person name="Hilburn K."/>
            <person name="Hua-Van A."/>
            <person name="Jonkers W."/>
            <person name="Kazan K."/>
            <person name="Kodira C.D."/>
            <person name="Koehrsen M."/>
            <person name="Kumar L."/>
            <person name="Lee Y.H."/>
            <person name="Li L."/>
            <person name="Manners J.M."/>
            <person name="Miranda-Saavedra D."/>
            <person name="Mukherjee M."/>
            <person name="Park G."/>
            <person name="Park J."/>
            <person name="Park S.Y."/>
            <person name="Proctor R.H."/>
            <person name="Regev A."/>
            <person name="Ruiz-Roldan M.C."/>
            <person name="Sain D."/>
            <person name="Sakthikumar S."/>
            <person name="Sykes S."/>
            <person name="Schwartz D.C."/>
            <person name="Turgeon B.G."/>
            <person name="Wapinski I."/>
            <person name="Yoder O."/>
            <person name="Young S."/>
            <person name="Zeng Q."/>
            <person name="Zhou S."/>
            <person name="Galagan J."/>
            <person name="Cuomo C.A."/>
            <person name="Kistler H.C."/>
            <person name="Rep M."/>
        </authorList>
    </citation>
    <scope>NUCLEOTIDE SEQUENCE [LARGE SCALE GENOMIC DNA]</scope>
    <source>
        <strain evidence="1">4287</strain>
    </source>
</reference>
<evidence type="ECO:0000313" key="1">
    <source>
        <dbReference type="EMBL" id="KNA97448.1"/>
    </source>
</evidence>
<name>A0A0J9UDK4_FUSO4</name>
<gene>
    <name evidence="1" type="ORF">FOXG_18240</name>
</gene>
<proteinExistence type="predicted"/>
<accession>A0A0J9UDK4</accession>
<protein>
    <submittedName>
        <fullName evidence="1">Uncharacterized protein</fullName>
    </submittedName>
</protein>
<dbReference type="VEuPathDB" id="FungiDB:FOXG_18240"/>
<dbReference type="KEGG" id="fox:FOXG_18240"/>
<reference evidence="1" key="1">
    <citation type="submission" date="2007-04" db="EMBL/GenBank/DDBJ databases">
        <authorList>
            <consortium name="The Broad Institute Genome Sequencing Platform"/>
            <person name="Birren B."/>
            <person name="Lander E."/>
            <person name="Galagan J."/>
            <person name="Nusbaum C."/>
            <person name="Devon K."/>
            <person name="Ma L.-J."/>
            <person name="Jaffe D."/>
            <person name="Butler J."/>
            <person name="Alvarez P."/>
            <person name="Gnerre S."/>
            <person name="Grabherr M."/>
            <person name="Kleber M."/>
            <person name="Mauceli E."/>
            <person name="Brockman W."/>
            <person name="MacCallum I.A."/>
            <person name="Young S."/>
            <person name="LaButti K."/>
            <person name="DeCaprio D."/>
            <person name="Crawford M."/>
            <person name="Koehrsen M."/>
            <person name="Engels R."/>
            <person name="Montgomery P."/>
            <person name="Pearson M."/>
            <person name="Howarth C."/>
            <person name="Larson L."/>
            <person name="White J."/>
            <person name="O'Leary S."/>
            <person name="Kodira C."/>
            <person name="Zeng Q."/>
            <person name="Yandava C."/>
            <person name="Alvarado L."/>
            <person name="Kistler C."/>
            <person name="Shim W.-B."/>
            <person name="Kang S."/>
            <person name="Woloshuk C."/>
        </authorList>
    </citation>
    <scope>NUCLEOTIDE SEQUENCE</scope>
    <source>
        <strain evidence="1">4287</strain>
    </source>
</reference>
<dbReference type="AlphaFoldDB" id="A0A0J9UDK4"/>
<dbReference type="EMBL" id="DS231697">
    <property type="protein sequence ID" value="KNA97448.1"/>
    <property type="molecule type" value="Genomic_DNA"/>
</dbReference>
<dbReference type="RefSeq" id="XP_018235494.1">
    <property type="nucleotide sequence ID" value="XM_018398301.1"/>
</dbReference>
<evidence type="ECO:0000313" key="2">
    <source>
        <dbReference type="Proteomes" id="UP000009097"/>
    </source>
</evidence>
<sequence length="90" mass="10552">MAKDARLLLGNRQKVELAGAGYSRRQQQRRIVQKMSRFRDRRTLGVRGSVLEGCRGHLRRPVWGWREKVGKVEDPLETDCRHGRLDDRAR</sequence>
<dbReference type="GeneID" id="28958946"/>
<organism evidence="1 2">
    <name type="scientific">Fusarium oxysporum f. sp. lycopersici (strain 4287 / CBS 123668 / FGSC 9935 / NRRL 34936)</name>
    <name type="common">Fusarium vascular wilt of tomato</name>
    <dbReference type="NCBI Taxonomy" id="426428"/>
    <lineage>
        <taxon>Eukaryota</taxon>
        <taxon>Fungi</taxon>
        <taxon>Dikarya</taxon>
        <taxon>Ascomycota</taxon>
        <taxon>Pezizomycotina</taxon>
        <taxon>Sordariomycetes</taxon>
        <taxon>Hypocreomycetidae</taxon>
        <taxon>Hypocreales</taxon>
        <taxon>Nectriaceae</taxon>
        <taxon>Fusarium</taxon>
        <taxon>Fusarium oxysporum species complex</taxon>
    </lineage>
</organism>